<feature type="region of interest" description="Disordered" evidence="13">
    <location>
        <begin position="92"/>
        <end position="122"/>
    </location>
</feature>
<evidence type="ECO:0000256" key="10">
    <source>
        <dbReference type="ARBA" id="ARBA00023157"/>
    </source>
</evidence>
<evidence type="ECO:0000256" key="8">
    <source>
        <dbReference type="ARBA" id="ARBA00023015"/>
    </source>
</evidence>
<evidence type="ECO:0000256" key="3">
    <source>
        <dbReference type="ARBA" id="ARBA00022485"/>
    </source>
</evidence>
<evidence type="ECO:0000256" key="5">
    <source>
        <dbReference type="ARBA" id="ARBA00022723"/>
    </source>
</evidence>
<feature type="binding site" evidence="12">
    <location>
        <position position="66"/>
    </location>
    <ligand>
        <name>[4Fe-4S] cluster</name>
        <dbReference type="ChEBI" id="CHEBI:49883"/>
    </ligand>
</feature>
<dbReference type="PANTHER" id="PTHR38839:SF5">
    <property type="entry name" value="TRANSCRIPTIONAL REGULATOR WHID"/>
    <property type="match status" value="1"/>
</dbReference>
<dbReference type="EMBL" id="JBIAMX010000005">
    <property type="protein sequence ID" value="MFF0543240.1"/>
    <property type="molecule type" value="Genomic_DNA"/>
</dbReference>
<comment type="function">
    <text evidence="12">Acts as a transcriptional regulator. Probably redox-responsive. The apo- but not holo-form probably binds DNA.</text>
</comment>
<dbReference type="HAMAP" id="MF_01479">
    <property type="entry name" value="WhiB"/>
    <property type="match status" value="1"/>
</dbReference>
<dbReference type="PANTHER" id="PTHR38839">
    <property type="entry name" value="TRANSCRIPTIONAL REGULATOR WHID-RELATED"/>
    <property type="match status" value="1"/>
</dbReference>
<dbReference type="Pfam" id="PF02467">
    <property type="entry name" value="Whib"/>
    <property type="match status" value="1"/>
</dbReference>
<feature type="binding site" evidence="12">
    <location>
        <position position="57"/>
    </location>
    <ligand>
        <name>[4Fe-4S] cluster</name>
        <dbReference type="ChEBI" id="CHEBI:49883"/>
    </ligand>
</feature>
<keyword evidence="11 12" id="KW-0804">Transcription</keyword>
<reference evidence="15 16" key="1">
    <citation type="submission" date="2024-10" db="EMBL/GenBank/DDBJ databases">
        <title>The Natural Products Discovery Center: Release of the First 8490 Sequenced Strains for Exploring Actinobacteria Biosynthetic Diversity.</title>
        <authorList>
            <person name="Kalkreuter E."/>
            <person name="Kautsar S.A."/>
            <person name="Yang D."/>
            <person name="Bader C.D."/>
            <person name="Teijaro C.N."/>
            <person name="Fluegel L."/>
            <person name="Davis C.M."/>
            <person name="Simpson J.R."/>
            <person name="Lauterbach L."/>
            <person name="Steele A.D."/>
            <person name="Gui C."/>
            <person name="Meng S."/>
            <person name="Li G."/>
            <person name="Viehrig K."/>
            <person name="Ye F."/>
            <person name="Su P."/>
            <person name="Kiefer A.F."/>
            <person name="Nichols A."/>
            <person name="Cepeda A.J."/>
            <person name="Yan W."/>
            <person name="Fan B."/>
            <person name="Jiang Y."/>
            <person name="Adhikari A."/>
            <person name="Zheng C.-J."/>
            <person name="Schuster L."/>
            <person name="Cowan T.M."/>
            <person name="Smanski M.J."/>
            <person name="Chevrette M.G."/>
            <person name="De Carvalho L.P.S."/>
            <person name="Shen B."/>
        </authorList>
    </citation>
    <scope>NUCLEOTIDE SEQUENCE [LARGE SCALE GENOMIC DNA]</scope>
    <source>
        <strain evidence="15 16">NPDC004045</strain>
    </source>
</reference>
<feature type="binding site" evidence="12">
    <location>
        <position position="27"/>
    </location>
    <ligand>
        <name>[4Fe-4S] cluster</name>
        <dbReference type="ChEBI" id="CHEBI:49883"/>
    </ligand>
</feature>
<keyword evidence="10 12" id="KW-1015">Disulfide bond</keyword>
<protein>
    <recommendedName>
        <fullName evidence="12">Transcriptional regulator WhiB</fullName>
    </recommendedName>
</protein>
<evidence type="ECO:0000256" key="12">
    <source>
        <dbReference type="HAMAP-Rule" id="MF_01479"/>
    </source>
</evidence>
<evidence type="ECO:0000256" key="2">
    <source>
        <dbReference type="ARBA" id="ARBA00006597"/>
    </source>
</evidence>
<name>A0ABW6PLS2_9NOCA</name>
<accession>A0ABW6PLS2</accession>
<gene>
    <name evidence="12" type="primary">whiB</name>
    <name evidence="15" type="ORF">ACFYTF_10415</name>
</gene>
<keyword evidence="6 12" id="KW-0408">Iron</keyword>
<evidence type="ECO:0000313" key="16">
    <source>
        <dbReference type="Proteomes" id="UP001601444"/>
    </source>
</evidence>
<dbReference type="RefSeq" id="WP_387699913.1">
    <property type="nucleotide sequence ID" value="NZ_JBIAMX010000005.1"/>
</dbReference>
<evidence type="ECO:0000256" key="7">
    <source>
        <dbReference type="ARBA" id="ARBA00023014"/>
    </source>
</evidence>
<comment type="PTM">
    <text evidence="12">Upon Fe-S cluster removal intramolecular disulfide bonds are formed.</text>
</comment>
<feature type="binding site" evidence="12">
    <location>
        <position position="60"/>
    </location>
    <ligand>
        <name>[4Fe-4S] cluster</name>
        <dbReference type="ChEBI" id="CHEBI:49883"/>
    </ligand>
</feature>
<comment type="PTM">
    <text evidence="12">The Fe-S cluster can be nitrosylated by nitric oxide (NO).</text>
</comment>
<dbReference type="PROSITE" id="PS51674">
    <property type="entry name" value="4FE4S_WBL"/>
    <property type="match status" value="1"/>
</dbReference>
<evidence type="ECO:0000256" key="9">
    <source>
        <dbReference type="ARBA" id="ARBA00023125"/>
    </source>
</evidence>
<keyword evidence="7 12" id="KW-0411">Iron-sulfur</keyword>
<keyword evidence="5 12" id="KW-0479">Metal-binding</keyword>
<keyword evidence="3 12" id="KW-0004">4Fe-4S</keyword>
<sequence>MVFRSRHTPILPPPMADSWDWQLRARCRDMDSDTFFPGHDDRLDSIHIQVLDAKQICLGCPVLDACRDYALDAEEPHGIWGGMTAQERAALRGRRWARDDEPLPPARNPVPPARGGLRRSVG</sequence>
<evidence type="ECO:0000256" key="11">
    <source>
        <dbReference type="ARBA" id="ARBA00023163"/>
    </source>
</evidence>
<evidence type="ECO:0000313" key="15">
    <source>
        <dbReference type="EMBL" id="MFF0543240.1"/>
    </source>
</evidence>
<feature type="domain" description="4Fe-4S Wbl-type" evidence="14">
    <location>
        <begin position="26"/>
        <end position="90"/>
    </location>
</feature>
<dbReference type="Proteomes" id="UP001601444">
    <property type="component" value="Unassembled WGS sequence"/>
</dbReference>
<evidence type="ECO:0000256" key="13">
    <source>
        <dbReference type="SAM" id="MobiDB-lite"/>
    </source>
</evidence>
<dbReference type="InterPro" id="IPR003482">
    <property type="entry name" value="Whib"/>
</dbReference>
<organism evidence="15 16">
    <name type="scientific">Nocardia thailandica</name>
    <dbReference type="NCBI Taxonomy" id="257275"/>
    <lineage>
        <taxon>Bacteria</taxon>
        <taxon>Bacillati</taxon>
        <taxon>Actinomycetota</taxon>
        <taxon>Actinomycetes</taxon>
        <taxon>Mycobacteriales</taxon>
        <taxon>Nocardiaceae</taxon>
        <taxon>Nocardia</taxon>
    </lineage>
</organism>
<keyword evidence="8 12" id="KW-0805">Transcription regulation</keyword>
<comment type="similarity">
    <text evidence="2 12">Belongs to the WhiB family.</text>
</comment>
<keyword evidence="9 12" id="KW-0238">DNA-binding</keyword>
<dbReference type="InterPro" id="IPR034768">
    <property type="entry name" value="4FE4S_WBL"/>
</dbReference>
<comment type="cofactor">
    <cofactor evidence="12">
        <name>[4Fe-4S] cluster</name>
        <dbReference type="ChEBI" id="CHEBI:49883"/>
    </cofactor>
    <text evidence="12">Binds 1 [4Fe-4S] cluster per subunit. Following nitrosylation of the [4Fe-4S] cluster binds 1 [4Fe-8(NO)] cluster per subunit.</text>
</comment>
<proteinExistence type="inferred from homology"/>
<evidence type="ECO:0000256" key="1">
    <source>
        <dbReference type="ARBA" id="ARBA00004496"/>
    </source>
</evidence>
<comment type="caution">
    <text evidence="15">The sequence shown here is derived from an EMBL/GenBank/DDBJ whole genome shotgun (WGS) entry which is preliminary data.</text>
</comment>
<keyword evidence="4 12" id="KW-0963">Cytoplasm</keyword>
<comment type="subcellular location">
    <subcellularLocation>
        <location evidence="1 12">Cytoplasm</location>
    </subcellularLocation>
</comment>
<keyword evidence="16" id="KW-1185">Reference proteome</keyword>
<evidence type="ECO:0000256" key="4">
    <source>
        <dbReference type="ARBA" id="ARBA00022490"/>
    </source>
</evidence>
<feature type="compositionally biased region" description="Pro residues" evidence="13">
    <location>
        <begin position="103"/>
        <end position="112"/>
    </location>
</feature>
<evidence type="ECO:0000259" key="14">
    <source>
        <dbReference type="PROSITE" id="PS51674"/>
    </source>
</evidence>
<evidence type="ECO:0000256" key="6">
    <source>
        <dbReference type="ARBA" id="ARBA00023004"/>
    </source>
</evidence>